<reference evidence="2 3" key="1">
    <citation type="submission" date="2022-07" db="EMBL/GenBank/DDBJ databases">
        <title>Genome-wide signatures of adaptation to extreme environments.</title>
        <authorList>
            <person name="Cho C.H."/>
            <person name="Yoon H.S."/>
        </authorList>
    </citation>
    <scope>NUCLEOTIDE SEQUENCE [LARGE SCALE GENOMIC DNA]</scope>
    <source>
        <strain evidence="2 3">108.79 E11</strain>
    </source>
</reference>
<feature type="transmembrane region" description="Helical" evidence="1">
    <location>
        <begin position="297"/>
        <end position="330"/>
    </location>
</feature>
<dbReference type="Pfam" id="PF09991">
    <property type="entry name" value="DUF2232"/>
    <property type="match status" value="1"/>
</dbReference>
<evidence type="ECO:0000256" key="1">
    <source>
        <dbReference type="SAM" id="Phobius"/>
    </source>
</evidence>
<dbReference type="PANTHER" id="PTHR37185">
    <property type="entry name" value="MEMBRANE PROTEIN"/>
    <property type="match status" value="1"/>
</dbReference>
<feature type="transmembrane region" description="Helical" evidence="1">
    <location>
        <begin position="163"/>
        <end position="180"/>
    </location>
</feature>
<evidence type="ECO:0000313" key="2">
    <source>
        <dbReference type="EMBL" id="KAK4528629.1"/>
    </source>
</evidence>
<accession>A0AAV9IN21</accession>
<proteinExistence type="predicted"/>
<evidence type="ECO:0000313" key="3">
    <source>
        <dbReference type="Proteomes" id="UP001300502"/>
    </source>
</evidence>
<feature type="transmembrane region" description="Helical" evidence="1">
    <location>
        <begin position="229"/>
        <end position="258"/>
    </location>
</feature>
<keyword evidence="3" id="KW-1185">Reference proteome</keyword>
<gene>
    <name evidence="2" type="ORF">GAYE_SCF62G6574</name>
</gene>
<dbReference type="PANTHER" id="PTHR37185:SF3">
    <property type="entry name" value="MEMBRANE PROTEIN"/>
    <property type="match status" value="1"/>
</dbReference>
<keyword evidence="1" id="KW-0812">Transmembrane</keyword>
<keyword evidence="1" id="KW-1133">Transmembrane helix</keyword>
<comment type="caution">
    <text evidence="2">The sequence shown here is derived from an EMBL/GenBank/DDBJ whole genome shotgun (WGS) entry which is preliminary data.</text>
</comment>
<protein>
    <submittedName>
        <fullName evidence="2">Uncharacterized protein</fullName>
    </submittedName>
</protein>
<dbReference type="AlphaFoldDB" id="A0AAV9IN21"/>
<keyword evidence="1" id="KW-0472">Membrane</keyword>
<dbReference type="InterPro" id="IPR018710">
    <property type="entry name" value="DUF2232"/>
</dbReference>
<dbReference type="Proteomes" id="UP001300502">
    <property type="component" value="Unassembled WGS sequence"/>
</dbReference>
<dbReference type="EMBL" id="JANCYU010000067">
    <property type="protein sequence ID" value="KAK4528629.1"/>
    <property type="molecule type" value="Genomic_DNA"/>
</dbReference>
<organism evidence="2 3">
    <name type="scientific">Galdieria yellowstonensis</name>
    <dbReference type="NCBI Taxonomy" id="3028027"/>
    <lineage>
        <taxon>Eukaryota</taxon>
        <taxon>Rhodophyta</taxon>
        <taxon>Bangiophyceae</taxon>
        <taxon>Galdieriales</taxon>
        <taxon>Galdieriaceae</taxon>
        <taxon>Galdieria</taxon>
    </lineage>
</organism>
<name>A0AAV9IN21_9RHOD</name>
<sequence length="369" mass="41966">MRRNQQCFITNTAITKGVFCGTLQPIFFIVGIPRNLKKTTRRFCIIVYSNSNSSIDSDELRKRGEEVDRKRKEWILHRRKLRTCIEEEKWNELIWSFEQRAKAAGQSDFFQATPDNGDYSAVEEAQLGKRASPPLSSAPPIVETGLCVAAVRTLLFISRIARWKDFFSVAGPIPIVYIALRWGPRYSRLALCLLFCFFLVRPGPLYCLQYMLTQGLATGVLCHVLWWQWNWVVCILCSACAYLLGLVLEISFTCFLFGKNTWNVITKQSVQLFLSLFPSIRHSMEANASGSLASYHFWVQVAVLLFLFIHSLIHVVSVYIPCCLFLSAIAGRMNLLARKPSLLPGMQKLIDQLDSSSSSSSFPQHRNGE</sequence>